<feature type="transmembrane region" description="Helical" evidence="6">
    <location>
        <begin position="224"/>
        <end position="244"/>
    </location>
</feature>
<dbReference type="RefSeq" id="WP_188222671.1">
    <property type="nucleotide sequence ID" value="NZ_JACVXD010000002.1"/>
</dbReference>
<gene>
    <name evidence="7" type="ORF">ICJ85_04945</name>
</gene>
<feature type="transmembrane region" description="Helical" evidence="6">
    <location>
        <begin position="250"/>
        <end position="270"/>
    </location>
</feature>
<accession>A0A8J6U385</accession>
<dbReference type="Proteomes" id="UP000621516">
    <property type="component" value="Unassembled WGS sequence"/>
</dbReference>
<keyword evidence="2" id="KW-1003">Cell membrane</keyword>
<dbReference type="GO" id="GO:0005886">
    <property type="term" value="C:plasma membrane"/>
    <property type="evidence" value="ECO:0007669"/>
    <property type="project" value="UniProtKB-SubCell"/>
</dbReference>
<comment type="caution">
    <text evidence="7">The sequence shown here is derived from an EMBL/GenBank/DDBJ whole genome shotgun (WGS) entry which is preliminary data.</text>
</comment>
<dbReference type="PANTHER" id="PTHR30250:SF11">
    <property type="entry name" value="O-ANTIGEN TRANSPORTER-RELATED"/>
    <property type="match status" value="1"/>
</dbReference>
<reference evidence="7 8" key="1">
    <citation type="journal article" date="2018" name="J. Microbiol.">
        <title>Aestuariibaculum marinum sp. nov., a marine bacterium isolated from seawater in South Korea.</title>
        <authorList>
            <person name="Choi J."/>
            <person name="Lee D."/>
            <person name="Jang J.H."/>
            <person name="Cha S."/>
            <person name="Seo T."/>
        </authorList>
    </citation>
    <scope>NUCLEOTIDE SEQUENCE [LARGE SCALE GENOMIC DNA]</scope>
    <source>
        <strain evidence="7 8">IP7</strain>
    </source>
</reference>
<name>A0A8J6U385_9FLAO</name>
<evidence type="ECO:0000256" key="3">
    <source>
        <dbReference type="ARBA" id="ARBA00022692"/>
    </source>
</evidence>
<evidence type="ECO:0000313" key="8">
    <source>
        <dbReference type="Proteomes" id="UP000621516"/>
    </source>
</evidence>
<feature type="transmembrane region" description="Helical" evidence="6">
    <location>
        <begin position="176"/>
        <end position="198"/>
    </location>
</feature>
<keyword evidence="3 6" id="KW-0812">Transmembrane</keyword>
<keyword evidence="4 6" id="KW-1133">Transmembrane helix</keyword>
<feature type="transmembrane region" description="Helical" evidence="6">
    <location>
        <begin position="385"/>
        <end position="405"/>
    </location>
</feature>
<evidence type="ECO:0000256" key="6">
    <source>
        <dbReference type="SAM" id="Phobius"/>
    </source>
</evidence>
<feature type="transmembrane region" description="Helical" evidence="6">
    <location>
        <begin position="21"/>
        <end position="38"/>
    </location>
</feature>
<feature type="transmembrane region" description="Helical" evidence="6">
    <location>
        <begin position="122"/>
        <end position="140"/>
    </location>
</feature>
<keyword evidence="8" id="KW-1185">Reference proteome</keyword>
<sequence>MLKNIHRDHLLILKNLSYLTLMKFFNIGFKFFIVAYLIRVLGDKNYGLVTWLDSIIQYFLMIINFGFNVYAAKYIVDHKEDKLRINEIVSSILIIKTVLFVLSILFILILSAFHEYRAYRELLLLFMFTGIGEVLFPVWFFQGKENLKPATLIVFFSRLFLIVATLFFVVSESDALIYIIVTSISSIIMGVLGISYMFKYYDVNFGRVSITTLLNYAKETFPFFLGRFLSLVFNFGTIFLIGKYCLLEQVAGFDLSLKIIMVSVIPFEMLQQAVFPTLARTKNKRMLKKLILASFFAGSVIGFVIFFFSSDFIALFGGNNMLEYTSALKVLSFLTPFVALTFILGSCGLVAFGYFREFNFSLIGTSVLYLFVLMVLYYFDSITFWNLVYLRVFGDILMCFIRMLYVIKKRVVIF</sequence>
<feature type="transmembrane region" description="Helical" evidence="6">
    <location>
        <begin position="290"/>
        <end position="310"/>
    </location>
</feature>
<dbReference type="EMBL" id="JACVXD010000002">
    <property type="protein sequence ID" value="MBD0823360.1"/>
    <property type="molecule type" value="Genomic_DNA"/>
</dbReference>
<evidence type="ECO:0000256" key="4">
    <source>
        <dbReference type="ARBA" id="ARBA00022989"/>
    </source>
</evidence>
<dbReference type="PANTHER" id="PTHR30250">
    <property type="entry name" value="PST FAMILY PREDICTED COLANIC ACID TRANSPORTER"/>
    <property type="match status" value="1"/>
</dbReference>
<dbReference type="Pfam" id="PF01943">
    <property type="entry name" value="Polysacc_synt"/>
    <property type="match status" value="1"/>
</dbReference>
<organism evidence="7 8">
    <name type="scientific">Aestuariibaculum marinum</name>
    <dbReference type="NCBI Taxonomy" id="2683592"/>
    <lineage>
        <taxon>Bacteria</taxon>
        <taxon>Pseudomonadati</taxon>
        <taxon>Bacteroidota</taxon>
        <taxon>Flavobacteriia</taxon>
        <taxon>Flavobacteriales</taxon>
        <taxon>Flavobacteriaceae</taxon>
    </lineage>
</organism>
<feature type="transmembrane region" description="Helical" evidence="6">
    <location>
        <begin position="330"/>
        <end position="355"/>
    </location>
</feature>
<dbReference type="InterPro" id="IPR050833">
    <property type="entry name" value="Poly_Biosynth_Transport"/>
</dbReference>
<dbReference type="AlphaFoldDB" id="A0A8J6U385"/>
<protein>
    <submittedName>
        <fullName evidence="7">Oligosaccharide flippase family protein</fullName>
    </submittedName>
</protein>
<feature type="transmembrane region" description="Helical" evidence="6">
    <location>
        <begin position="152"/>
        <end position="170"/>
    </location>
</feature>
<evidence type="ECO:0000256" key="2">
    <source>
        <dbReference type="ARBA" id="ARBA00022475"/>
    </source>
</evidence>
<proteinExistence type="predicted"/>
<evidence type="ECO:0000256" key="1">
    <source>
        <dbReference type="ARBA" id="ARBA00004651"/>
    </source>
</evidence>
<keyword evidence="5 6" id="KW-0472">Membrane</keyword>
<evidence type="ECO:0000256" key="5">
    <source>
        <dbReference type="ARBA" id="ARBA00023136"/>
    </source>
</evidence>
<evidence type="ECO:0000313" key="7">
    <source>
        <dbReference type="EMBL" id="MBD0823360.1"/>
    </source>
</evidence>
<comment type="subcellular location">
    <subcellularLocation>
        <location evidence="1">Cell membrane</location>
        <topology evidence="1">Multi-pass membrane protein</topology>
    </subcellularLocation>
</comment>
<feature type="transmembrane region" description="Helical" evidence="6">
    <location>
        <begin position="362"/>
        <end position="379"/>
    </location>
</feature>
<dbReference type="InterPro" id="IPR002797">
    <property type="entry name" value="Polysacc_synth"/>
</dbReference>
<feature type="transmembrane region" description="Helical" evidence="6">
    <location>
        <begin position="88"/>
        <end position="110"/>
    </location>
</feature>
<feature type="transmembrane region" description="Helical" evidence="6">
    <location>
        <begin position="58"/>
        <end position="76"/>
    </location>
</feature>